<evidence type="ECO:0000313" key="2">
    <source>
        <dbReference type="EMBL" id="EGG02470.1"/>
    </source>
</evidence>
<gene>
    <name evidence="2" type="ORF">MELLADRAFT_91283</name>
</gene>
<protein>
    <submittedName>
        <fullName evidence="2">Uncharacterized protein</fullName>
    </submittedName>
</protein>
<dbReference type="EMBL" id="GL883130">
    <property type="protein sequence ID" value="EGG02470.1"/>
    <property type="molecule type" value="Genomic_DNA"/>
</dbReference>
<organism evidence="3">
    <name type="scientific">Melampsora larici-populina (strain 98AG31 / pathotype 3-4-7)</name>
    <name type="common">Poplar leaf rust fungus</name>
    <dbReference type="NCBI Taxonomy" id="747676"/>
    <lineage>
        <taxon>Eukaryota</taxon>
        <taxon>Fungi</taxon>
        <taxon>Dikarya</taxon>
        <taxon>Basidiomycota</taxon>
        <taxon>Pucciniomycotina</taxon>
        <taxon>Pucciniomycetes</taxon>
        <taxon>Pucciniales</taxon>
        <taxon>Melampsoraceae</taxon>
        <taxon>Melampsora</taxon>
    </lineage>
</organism>
<dbReference type="RefSeq" id="XP_007414159.1">
    <property type="nucleotide sequence ID" value="XM_007414097.1"/>
</dbReference>
<feature type="compositionally biased region" description="Gly residues" evidence="1">
    <location>
        <begin position="254"/>
        <end position="265"/>
    </location>
</feature>
<dbReference type="VEuPathDB" id="FungiDB:MELLADRAFT_91283"/>
<dbReference type="HOGENOM" id="CLU_894513_0_0_1"/>
<dbReference type="GeneID" id="18935849"/>
<proteinExistence type="predicted"/>
<dbReference type="Proteomes" id="UP000001072">
    <property type="component" value="Unassembled WGS sequence"/>
</dbReference>
<keyword evidence="3" id="KW-1185">Reference proteome</keyword>
<dbReference type="KEGG" id="mlr:MELLADRAFT_91283"/>
<dbReference type="AlphaFoldDB" id="F4RYH2"/>
<name>F4RYH2_MELLP</name>
<reference evidence="3" key="1">
    <citation type="journal article" date="2011" name="Proc. Natl. Acad. Sci. U.S.A.">
        <title>Obligate biotrophy features unraveled by the genomic analysis of rust fungi.</title>
        <authorList>
            <person name="Duplessis S."/>
            <person name="Cuomo C.A."/>
            <person name="Lin Y.-C."/>
            <person name="Aerts A."/>
            <person name="Tisserant E."/>
            <person name="Veneault-Fourrey C."/>
            <person name="Joly D.L."/>
            <person name="Hacquard S."/>
            <person name="Amselem J."/>
            <person name="Cantarel B.L."/>
            <person name="Chiu R."/>
            <person name="Coutinho P.M."/>
            <person name="Feau N."/>
            <person name="Field M."/>
            <person name="Frey P."/>
            <person name="Gelhaye E."/>
            <person name="Goldberg J."/>
            <person name="Grabherr M.G."/>
            <person name="Kodira C.D."/>
            <person name="Kohler A."/>
            <person name="Kuees U."/>
            <person name="Lindquist E.A."/>
            <person name="Lucas S.M."/>
            <person name="Mago R."/>
            <person name="Mauceli E."/>
            <person name="Morin E."/>
            <person name="Murat C."/>
            <person name="Pangilinan J.L."/>
            <person name="Park R."/>
            <person name="Pearson M."/>
            <person name="Quesneville H."/>
            <person name="Rouhier N."/>
            <person name="Sakthikumar S."/>
            <person name="Salamov A.A."/>
            <person name="Schmutz J."/>
            <person name="Selles B."/>
            <person name="Shapiro H."/>
            <person name="Tanguay P."/>
            <person name="Tuskan G.A."/>
            <person name="Henrissat B."/>
            <person name="Van de Peer Y."/>
            <person name="Rouze P."/>
            <person name="Ellis J.G."/>
            <person name="Dodds P.N."/>
            <person name="Schein J.E."/>
            <person name="Zhong S."/>
            <person name="Hamelin R.C."/>
            <person name="Grigoriev I.V."/>
            <person name="Szabo L.J."/>
            <person name="Martin F."/>
        </authorList>
    </citation>
    <scope>NUCLEOTIDE SEQUENCE [LARGE SCALE GENOMIC DNA]</scope>
    <source>
        <strain evidence="3">98AG31 / pathotype 3-4-7</strain>
    </source>
</reference>
<evidence type="ECO:0000313" key="3">
    <source>
        <dbReference type="Proteomes" id="UP000001072"/>
    </source>
</evidence>
<sequence length="311" mass="34254">MSACFGYVPLTIFVPAWLLADKNHMSNRRKQSSSCLDVVAYVGLRVPSEWRQSFLMWSTSFHLCIQYWRLKYEREDIATRLEEHYKIVLEIKAKYHDAFAPALRYDIIHRTNVFSHTLADGLLSDVGMRNEELVEQAITDSKANKDHWYFDNPYIIGGAMENVNPMTGRYQVGWDMISNAYEQITAVTGGQMLSHLAQQGRNYTQPPNGQFFLENNTGHSHGNHGQSDYVKASGSGFYNQNQGVRGKGRRGRGVSRGVGGRGGSARGSFNSGPTSTVNGVVVPKFGPGAFEAMKAAKQAGGSGSGNGAGTQ</sequence>
<accession>F4RYH2</accession>
<feature type="region of interest" description="Disordered" evidence="1">
    <location>
        <begin position="240"/>
        <end position="274"/>
    </location>
</feature>
<dbReference type="InParanoid" id="F4RYH2"/>
<evidence type="ECO:0000256" key="1">
    <source>
        <dbReference type="SAM" id="MobiDB-lite"/>
    </source>
</evidence>